<sequence length="136" mass="15590">MSSKSGKPRKSSWDRNTQEQIRKRRHNLFKRIKEFHDRYGIETWCTMRMPSGRLYVFNTNPDEPSPPTGETEHEVTIIHKTPADYAPKQPSVSPVKAPPALPFHDLPCFVHAALETVHDIHAPHVLSLPPSWAFVC</sequence>
<dbReference type="GO" id="GO:0003677">
    <property type="term" value="F:DNA binding"/>
    <property type="evidence" value="ECO:0007669"/>
    <property type="project" value="InterPro"/>
</dbReference>
<gene>
    <name evidence="2" type="ORF">BDQ94DRAFT_176358</name>
</gene>
<evidence type="ECO:0000256" key="1">
    <source>
        <dbReference type="SAM" id="MobiDB-lite"/>
    </source>
</evidence>
<dbReference type="SUPFAM" id="SSF55455">
    <property type="entry name" value="SRF-like"/>
    <property type="match status" value="1"/>
</dbReference>
<dbReference type="InterPro" id="IPR036879">
    <property type="entry name" value="TF_MADSbox_sf"/>
</dbReference>
<accession>A0A3F3PHU5</accession>
<name>A0A3F3PHU5_9EURO</name>
<evidence type="ECO:0008006" key="4">
    <source>
        <dbReference type="Google" id="ProtNLM"/>
    </source>
</evidence>
<dbReference type="Proteomes" id="UP000253729">
    <property type="component" value="Unassembled WGS sequence"/>
</dbReference>
<proteinExistence type="predicted"/>
<protein>
    <recommendedName>
        <fullName evidence="4">MADS-box domain-containing protein</fullName>
    </recommendedName>
</protein>
<dbReference type="GeneID" id="38141036"/>
<feature type="compositionally biased region" description="Basic residues" evidence="1">
    <location>
        <begin position="1"/>
        <end position="10"/>
    </location>
</feature>
<keyword evidence="3" id="KW-1185">Reference proteome</keyword>
<organism evidence="2 3">
    <name type="scientific">Aspergillus welwitschiae</name>
    <dbReference type="NCBI Taxonomy" id="1341132"/>
    <lineage>
        <taxon>Eukaryota</taxon>
        <taxon>Fungi</taxon>
        <taxon>Dikarya</taxon>
        <taxon>Ascomycota</taxon>
        <taxon>Pezizomycotina</taxon>
        <taxon>Eurotiomycetes</taxon>
        <taxon>Eurotiomycetidae</taxon>
        <taxon>Eurotiales</taxon>
        <taxon>Aspergillaceae</taxon>
        <taxon>Aspergillus</taxon>
        <taxon>Aspergillus subgen. Circumdati</taxon>
    </lineage>
</organism>
<dbReference type="AlphaFoldDB" id="A0A3F3PHU5"/>
<feature type="compositionally biased region" description="Basic and acidic residues" evidence="1">
    <location>
        <begin position="11"/>
        <end position="21"/>
    </location>
</feature>
<reference evidence="2 3" key="1">
    <citation type="submission" date="2018-07" db="EMBL/GenBank/DDBJ databases">
        <title>The genomes of Aspergillus section Nigri reveals drivers in fungal speciation.</title>
        <authorList>
            <consortium name="DOE Joint Genome Institute"/>
            <person name="Vesth T.C."/>
            <person name="Nybo J."/>
            <person name="Theobald S."/>
            <person name="Brandl J."/>
            <person name="Frisvad J.C."/>
            <person name="Nielsen K.F."/>
            <person name="Lyhne E.K."/>
            <person name="Kogle M.E."/>
            <person name="Kuo A."/>
            <person name="Riley R."/>
            <person name="Clum A."/>
            <person name="Nolan M."/>
            <person name="Lipzen A."/>
            <person name="Salamov A."/>
            <person name="Henrissat B."/>
            <person name="Wiebenga A."/>
            <person name="De vries R.P."/>
            <person name="Grigoriev I.V."/>
            <person name="Mortensen U.H."/>
            <person name="Andersen M.R."/>
            <person name="Baker S.E."/>
        </authorList>
    </citation>
    <scope>NUCLEOTIDE SEQUENCE [LARGE SCALE GENOMIC DNA]</scope>
    <source>
        <strain evidence="2 3">CBS 139.54b</strain>
    </source>
</reference>
<feature type="region of interest" description="Disordered" evidence="1">
    <location>
        <begin position="1"/>
        <end position="26"/>
    </location>
</feature>
<dbReference type="EMBL" id="KZ852143">
    <property type="protein sequence ID" value="RDH26468.1"/>
    <property type="molecule type" value="Genomic_DNA"/>
</dbReference>
<evidence type="ECO:0000313" key="3">
    <source>
        <dbReference type="Proteomes" id="UP000253729"/>
    </source>
</evidence>
<dbReference type="RefSeq" id="XP_026619490.1">
    <property type="nucleotide sequence ID" value="XM_026772680.1"/>
</dbReference>
<dbReference type="GO" id="GO:0045944">
    <property type="term" value="P:positive regulation of transcription by RNA polymerase II"/>
    <property type="evidence" value="ECO:0007669"/>
    <property type="project" value="UniProtKB-ARBA"/>
</dbReference>
<evidence type="ECO:0000313" key="2">
    <source>
        <dbReference type="EMBL" id="RDH26468.1"/>
    </source>
</evidence>
<dbReference type="GO" id="GO:0046983">
    <property type="term" value="F:protein dimerization activity"/>
    <property type="evidence" value="ECO:0007669"/>
    <property type="project" value="InterPro"/>
</dbReference>